<proteinExistence type="predicted"/>
<evidence type="ECO:0000313" key="1">
    <source>
        <dbReference type="EMBL" id="MBW6532748.1"/>
    </source>
</evidence>
<name>A0ABS7BT48_9SPHN</name>
<organism evidence="1 2">
    <name type="scientific">Sphingomonas citri</name>
    <dbReference type="NCBI Taxonomy" id="2862499"/>
    <lineage>
        <taxon>Bacteria</taxon>
        <taxon>Pseudomonadati</taxon>
        <taxon>Pseudomonadota</taxon>
        <taxon>Alphaproteobacteria</taxon>
        <taxon>Sphingomonadales</taxon>
        <taxon>Sphingomonadaceae</taxon>
        <taxon>Sphingomonas</taxon>
    </lineage>
</organism>
<dbReference type="Proteomes" id="UP000759103">
    <property type="component" value="Unassembled WGS sequence"/>
</dbReference>
<comment type="caution">
    <text evidence="1">The sequence shown here is derived from an EMBL/GenBank/DDBJ whole genome shotgun (WGS) entry which is preliminary data.</text>
</comment>
<reference evidence="1 2" key="1">
    <citation type="submission" date="2021-07" db="EMBL/GenBank/DDBJ databases">
        <title>Sphingomonas sp.</title>
        <authorList>
            <person name="Feng G."/>
            <person name="Li J."/>
            <person name="Pan M."/>
        </authorList>
    </citation>
    <scope>NUCLEOTIDE SEQUENCE [LARGE SCALE GENOMIC DNA]</scope>
    <source>
        <strain evidence="1 2">RRHST34</strain>
    </source>
</reference>
<dbReference type="RefSeq" id="WP_219750327.1">
    <property type="nucleotide sequence ID" value="NZ_JAHXZN010000009.1"/>
</dbReference>
<evidence type="ECO:0000313" key="2">
    <source>
        <dbReference type="Proteomes" id="UP000759103"/>
    </source>
</evidence>
<keyword evidence="2" id="KW-1185">Reference proteome</keyword>
<accession>A0ABS7BT48</accession>
<protein>
    <submittedName>
        <fullName evidence="1">Uncharacterized protein</fullName>
    </submittedName>
</protein>
<dbReference type="EMBL" id="JAHXZN010000009">
    <property type="protein sequence ID" value="MBW6532748.1"/>
    <property type="molecule type" value="Genomic_DNA"/>
</dbReference>
<gene>
    <name evidence="1" type="ORF">KZ820_18550</name>
</gene>
<sequence>MTDLPTLLESTSITIPLDVMLELIRAARGDSSDALREEVDNLLKVEVIGTLEGLSGVTEEQVAELVARTFVADAAVF</sequence>